<dbReference type="Proteomes" id="UP000631114">
    <property type="component" value="Unassembled WGS sequence"/>
</dbReference>
<gene>
    <name evidence="2" type="ORF">IFM89_026773</name>
</gene>
<dbReference type="Pfam" id="PF24924">
    <property type="entry name" value="DUF7745"/>
    <property type="match status" value="1"/>
</dbReference>
<dbReference type="OrthoDB" id="994452at2759"/>
<reference evidence="2 3" key="1">
    <citation type="submission" date="2020-10" db="EMBL/GenBank/DDBJ databases">
        <title>The Coptis chinensis genome and diversification of protoberbering-type alkaloids.</title>
        <authorList>
            <person name="Wang B."/>
            <person name="Shu S."/>
            <person name="Song C."/>
            <person name="Liu Y."/>
        </authorList>
    </citation>
    <scope>NUCLEOTIDE SEQUENCE [LARGE SCALE GENOMIC DNA]</scope>
    <source>
        <strain evidence="2">HL-2020</strain>
        <tissue evidence="2">Leaf</tissue>
    </source>
</reference>
<feature type="domain" description="DUF7745" evidence="1">
    <location>
        <begin position="80"/>
        <end position="232"/>
    </location>
</feature>
<accession>A0A835ID99</accession>
<evidence type="ECO:0000313" key="3">
    <source>
        <dbReference type="Proteomes" id="UP000631114"/>
    </source>
</evidence>
<protein>
    <recommendedName>
        <fullName evidence="1">DUF7745 domain-containing protein</fullName>
    </recommendedName>
</protein>
<sequence>MFGVLEIWGVMCGSGIVMFTLSMRLLKGLVCLCKEHASSTQEGVENLIMNTKVPNKTLLEIINNDWNSGDWINWRQKSGMGNTLTLAKLEINWAFIEALVRCWEPNDMAFKFGYHQLCATLEECSHFLGMSLGGSPAFPHLKDSYIKKLVDFLHISKKTLEKETNGQVKTCSLDFLIARHLNVGDPNDKKKALGRANSIDLAMVGHVLLPNNTNKIDASLCKIIQEVRTGSVTIVPMILVELLIGLTG</sequence>
<organism evidence="2 3">
    <name type="scientific">Coptis chinensis</name>
    <dbReference type="NCBI Taxonomy" id="261450"/>
    <lineage>
        <taxon>Eukaryota</taxon>
        <taxon>Viridiplantae</taxon>
        <taxon>Streptophyta</taxon>
        <taxon>Embryophyta</taxon>
        <taxon>Tracheophyta</taxon>
        <taxon>Spermatophyta</taxon>
        <taxon>Magnoliopsida</taxon>
        <taxon>Ranunculales</taxon>
        <taxon>Ranunculaceae</taxon>
        <taxon>Coptidoideae</taxon>
        <taxon>Coptis</taxon>
    </lineage>
</organism>
<dbReference type="InterPro" id="IPR056647">
    <property type="entry name" value="DUF7745"/>
</dbReference>
<proteinExistence type="predicted"/>
<comment type="caution">
    <text evidence="2">The sequence shown here is derived from an EMBL/GenBank/DDBJ whole genome shotgun (WGS) entry which is preliminary data.</text>
</comment>
<dbReference type="AlphaFoldDB" id="A0A835ID99"/>
<name>A0A835ID99_9MAGN</name>
<keyword evidence="3" id="KW-1185">Reference proteome</keyword>
<evidence type="ECO:0000313" key="2">
    <source>
        <dbReference type="EMBL" id="KAF9615870.1"/>
    </source>
</evidence>
<dbReference type="EMBL" id="JADFTS010000003">
    <property type="protein sequence ID" value="KAF9615870.1"/>
    <property type="molecule type" value="Genomic_DNA"/>
</dbReference>
<evidence type="ECO:0000259" key="1">
    <source>
        <dbReference type="Pfam" id="PF24924"/>
    </source>
</evidence>